<evidence type="ECO:0000313" key="2">
    <source>
        <dbReference type="Proteomes" id="UP000030445"/>
    </source>
</evidence>
<dbReference type="eggNOG" id="COG1765">
    <property type="taxonomic scope" value="Bacteria"/>
</dbReference>
<accession>A0A0A2A8I0</accession>
<proteinExistence type="predicted"/>
<dbReference type="STRING" id="74545.EU96_1747"/>
<dbReference type="Proteomes" id="UP000030445">
    <property type="component" value="Unassembled WGS sequence"/>
</dbReference>
<dbReference type="RefSeq" id="WP_032527329.1">
    <property type="nucleotide sequence ID" value="NZ_CP138951.1"/>
</dbReference>
<evidence type="ECO:0000313" key="1">
    <source>
        <dbReference type="EMBL" id="KGF97106.1"/>
    </source>
</evidence>
<organism evidence="1 2">
    <name type="scientific">Prochlorococcus marinus str. MIT 9302</name>
    <dbReference type="NCBI Taxonomy" id="74545"/>
    <lineage>
        <taxon>Bacteria</taxon>
        <taxon>Bacillati</taxon>
        <taxon>Cyanobacteriota</taxon>
        <taxon>Cyanophyceae</taxon>
        <taxon>Synechococcales</taxon>
        <taxon>Prochlorococcaceae</taxon>
        <taxon>Prochlorococcus</taxon>
    </lineage>
</organism>
<comment type="caution">
    <text evidence="1">The sequence shown here is derived from an EMBL/GenBank/DDBJ whole genome shotgun (WGS) entry which is preliminary data.</text>
</comment>
<reference evidence="2" key="1">
    <citation type="journal article" date="2014" name="Sci. Data">
        <title>Genomes of diverse isolates of the marine cyanobacterium Prochlorococcus.</title>
        <authorList>
            <person name="Biller S."/>
            <person name="Berube P."/>
            <person name="Thompson J."/>
            <person name="Kelly L."/>
            <person name="Roggensack S."/>
            <person name="Awad L."/>
            <person name="Roache-Johnson K."/>
            <person name="Ding H."/>
            <person name="Giovannoni S.J."/>
            <person name="Moore L.R."/>
            <person name="Chisholm S.W."/>
        </authorList>
    </citation>
    <scope>NUCLEOTIDE SEQUENCE [LARGE SCALE GENOMIC DNA]</scope>
    <source>
        <strain evidence="2">MIT 9302</strain>
    </source>
</reference>
<dbReference type="AlphaFoldDB" id="A0A0A2A8I0"/>
<protein>
    <submittedName>
        <fullName evidence="1">Putative Hemagglutinin-neuraminidase</fullName>
    </submittedName>
</protein>
<dbReference type="OrthoDB" id="2081481at2"/>
<sequence length="172" mass="20156">MKLKFCPITIFRETPKVTFFDAGIELTNSCDVVMHSEEAISPPDEFEYEQYYVHNHQIDHNLVITGERKFILINPTWDEPHHVIYLKRSMGALEIPIGTYHRSISGNEGSIVLNQPIRDKFFDPKKEFIPQKLNKLSLIKARKSPPVYWIWENDQIKRLMFNPLVKKTANSN</sequence>
<gene>
    <name evidence="1" type="ORF">EU96_1747</name>
</gene>
<dbReference type="EMBL" id="JNAM01000011">
    <property type="protein sequence ID" value="KGF97106.1"/>
    <property type="molecule type" value="Genomic_DNA"/>
</dbReference>
<name>A0A0A2A8I0_PROMR</name>